<feature type="compositionally biased region" description="Low complexity" evidence="1">
    <location>
        <begin position="1165"/>
        <end position="1177"/>
    </location>
</feature>
<dbReference type="InParanoid" id="A0A1Y2DND2"/>
<feature type="compositionally biased region" description="Polar residues" evidence="1">
    <location>
        <begin position="661"/>
        <end position="676"/>
    </location>
</feature>
<feature type="compositionally biased region" description="Low complexity" evidence="1">
    <location>
        <begin position="478"/>
        <end position="494"/>
    </location>
</feature>
<keyword evidence="3" id="KW-1185">Reference proteome</keyword>
<feature type="compositionally biased region" description="Basic and acidic residues" evidence="1">
    <location>
        <begin position="1239"/>
        <end position="1251"/>
    </location>
</feature>
<feature type="compositionally biased region" description="Polar residues" evidence="1">
    <location>
        <begin position="79"/>
        <end position="95"/>
    </location>
</feature>
<feature type="compositionally biased region" description="Basic and acidic residues" evidence="1">
    <location>
        <begin position="263"/>
        <end position="280"/>
    </location>
</feature>
<feature type="region of interest" description="Disordered" evidence="1">
    <location>
        <begin position="1465"/>
        <end position="1831"/>
    </location>
</feature>
<feature type="compositionally biased region" description="Low complexity" evidence="1">
    <location>
        <begin position="1209"/>
        <end position="1226"/>
    </location>
</feature>
<feature type="compositionally biased region" description="Low complexity" evidence="1">
    <location>
        <begin position="1709"/>
        <end position="1725"/>
    </location>
</feature>
<feature type="compositionally biased region" description="Polar residues" evidence="1">
    <location>
        <begin position="2265"/>
        <end position="2274"/>
    </location>
</feature>
<gene>
    <name evidence="2" type="ORF">BCR38DRAFT_43771</name>
</gene>
<feature type="compositionally biased region" description="Polar residues" evidence="1">
    <location>
        <begin position="2738"/>
        <end position="2759"/>
    </location>
</feature>
<feature type="compositionally biased region" description="Low complexity" evidence="1">
    <location>
        <begin position="218"/>
        <end position="234"/>
    </location>
</feature>
<feature type="compositionally biased region" description="Basic and acidic residues" evidence="1">
    <location>
        <begin position="716"/>
        <end position="725"/>
    </location>
</feature>
<feature type="compositionally biased region" description="Polar residues" evidence="1">
    <location>
        <begin position="1289"/>
        <end position="1298"/>
    </location>
</feature>
<feature type="compositionally biased region" description="Polar residues" evidence="1">
    <location>
        <begin position="703"/>
        <end position="715"/>
    </location>
</feature>
<feature type="region of interest" description="Disordered" evidence="1">
    <location>
        <begin position="1153"/>
        <end position="1298"/>
    </location>
</feature>
<feature type="compositionally biased region" description="Low complexity" evidence="1">
    <location>
        <begin position="14"/>
        <end position="23"/>
    </location>
</feature>
<feature type="compositionally biased region" description="Acidic residues" evidence="1">
    <location>
        <begin position="46"/>
        <end position="64"/>
    </location>
</feature>
<feature type="region of interest" description="Disordered" evidence="1">
    <location>
        <begin position="1320"/>
        <end position="1369"/>
    </location>
</feature>
<feature type="compositionally biased region" description="Polar residues" evidence="1">
    <location>
        <begin position="1106"/>
        <end position="1115"/>
    </location>
</feature>
<feature type="region of interest" description="Disordered" evidence="1">
    <location>
        <begin position="634"/>
        <end position="932"/>
    </location>
</feature>
<feature type="compositionally biased region" description="Low complexity" evidence="1">
    <location>
        <begin position="1081"/>
        <end position="1096"/>
    </location>
</feature>
<dbReference type="EMBL" id="MCFJ01000011">
    <property type="protein sequence ID" value="ORY60646.1"/>
    <property type="molecule type" value="Genomic_DNA"/>
</dbReference>
<comment type="caution">
    <text evidence="2">The sequence shown here is derived from an EMBL/GenBank/DDBJ whole genome shotgun (WGS) entry which is preliminary data.</text>
</comment>
<dbReference type="Proteomes" id="UP000193689">
    <property type="component" value="Unassembled WGS sequence"/>
</dbReference>
<accession>A0A1Y2DND2</accession>
<protein>
    <recommendedName>
        <fullName evidence="4">SWI-SNF chromatin-remodeling complex protein</fullName>
    </recommendedName>
</protein>
<evidence type="ECO:0000256" key="1">
    <source>
        <dbReference type="SAM" id="MobiDB-lite"/>
    </source>
</evidence>
<feature type="region of interest" description="Disordered" evidence="1">
    <location>
        <begin position="444"/>
        <end position="527"/>
    </location>
</feature>
<evidence type="ECO:0008006" key="4">
    <source>
        <dbReference type="Google" id="ProtNLM"/>
    </source>
</evidence>
<feature type="compositionally biased region" description="Basic and acidic residues" evidence="1">
    <location>
        <begin position="330"/>
        <end position="346"/>
    </location>
</feature>
<feature type="compositionally biased region" description="Low complexity" evidence="1">
    <location>
        <begin position="2556"/>
        <end position="2565"/>
    </location>
</feature>
<reference evidence="2 3" key="1">
    <citation type="submission" date="2016-07" db="EMBL/GenBank/DDBJ databases">
        <title>Pervasive Adenine N6-methylation of Active Genes in Fungi.</title>
        <authorList>
            <consortium name="DOE Joint Genome Institute"/>
            <person name="Mondo S.J."/>
            <person name="Dannebaum R.O."/>
            <person name="Kuo R.C."/>
            <person name="Labutti K."/>
            <person name="Haridas S."/>
            <person name="Kuo A."/>
            <person name="Salamov A."/>
            <person name="Ahrendt S.R."/>
            <person name="Lipzen A."/>
            <person name="Sullivan W."/>
            <person name="Andreopoulos W.B."/>
            <person name="Clum A."/>
            <person name="Lindquist E."/>
            <person name="Daum C."/>
            <person name="Ramamoorthy G.K."/>
            <person name="Gryganskyi A."/>
            <person name="Culley D."/>
            <person name="Magnuson J.K."/>
            <person name="James T.Y."/>
            <person name="O'Malley M.A."/>
            <person name="Stajich J.E."/>
            <person name="Spatafora J.W."/>
            <person name="Visel A."/>
            <person name="Grigoriev I.V."/>
        </authorList>
    </citation>
    <scope>NUCLEOTIDE SEQUENCE [LARGE SCALE GENOMIC DNA]</scope>
    <source>
        <strain evidence="2 3">CBS 129021</strain>
    </source>
</reference>
<feature type="compositionally biased region" description="Low complexity" evidence="1">
    <location>
        <begin position="2706"/>
        <end position="2721"/>
    </location>
</feature>
<feature type="compositionally biased region" description="Low complexity" evidence="1">
    <location>
        <begin position="983"/>
        <end position="992"/>
    </location>
</feature>
<feature type="compositionally biased region" description="Polar residues" evidence="1">
    <location>
        <begin position="1904"/>
        <end position="1921"/>
    </location>
</feature>
<feature type="compositionally biased region" description="Polar residues" evidence="1">
    <location>
        <begin position="1563"/>
        <end position="1572"/>
    </location>
</feature>
<feature type="compositionally biased region" description="Polar residues" evidence="1">
    <location>
        <begin position="118"/>
        <end position="131"/>
    </location>
</feature>
<dbReference type="GeneID" id="63776751"/>
<sequence length="2759" mass="293627">MADGTYQNIYRGGSPMTPSTPSSAYQPNINRTKTRKWVEAKVQSYDGDDWGNEYDDDKPNDPDEPPPPPLNNTRPYQPGQNVNSASARTFSQPAASTARGRIESTDSRSPSGPPALHLQTQQSTPVHAPAQTTAFATITKFGTVEAESATVSDPSSLGSASERGAPEQLVSWQSADMRPFAPPEAIPLVQPEYQPQSAGAGSSRFPPRKSSMSQQDQPGSRSGSRPGSSSSTRPWMGQRSNSPGQSAASGAVAKSPHFIRPADIYRRMDEEREKERRSMESSRASMDSMPGADRDNNLRSPIEQRRRPSLDKDDGSDTARSLKPTLPPVAERHSEYGVERLIDESQTRNLETASRPAGGAMQTTATTVPGKYDGRSASTSLKLPDVARMSGFGDDFFSSSGLVNDAQNIQGLATELETQSHYYVEPQDSGAVFRGPSATPLARGTEATVQTSGGALTQPTEPLRCPVQPETCSHDSATDAFSTSATSGARSSSSPKHQQVQHERNRPSIPGGWVSETTKIGSEAPTPMERSEIKSMVLSPVHDTEVSPVTDTDGGSYDMEPTTTVKHAQSLDIGHEIISKVQAKHEACSEGFGEAAGKHDQDIADEVTSGEPGQHPTHYNLPTLQTETTLAVAGQPSTREGAAPSTSEVRSPPVSYEDSPTIYSAKTRTPTASDFTPTAPLQPRRSETGASEFTAPGIIPRNPTMSSIDTASPANESDRLREDIMKSLSPVDGPDMVSAGSLLGLASNKSGPNEMTRESRYLSGVYDDYLGPTEEKSLRETSQARKDEPQKANHQISGSAPSQHNTGEQTSDFVIAPSQLEKGPEPASTNRPRRFSWEQGPEDVSLSPVDEPKGSFFGSQPPRADAKSPVSMASAVDSRPGQTTGPELYVEPDGAGTMSHQVSQVSSRATEGLGTTGFEPPSPISVMSAEKSPKLANQALENGGRRLSVADEKALIQASSQSVSPSPPQNELLAFSNSPGELSPETPTPTAMPAASASQQAKVMSWKDILSIPSPELRIERFEDARVQFASMDSGLVNWILHMKSQPEHADAPVTPGFQEPGIASHMQAQPSPTGGQSSTQQPYYQQYLNASNPNIAAPPPPARASTGNLNQGQASSSGFGGGTKSKELLHAAGMFGNKATKSGMKLFAKGKSKLRSTGDKEQPGRAASPPRASQAANLKTRNGLEHLRNERRSRWGTIVSAFRGPQCRPGHSSSLSLGGRGHPSSVPWLSIRSRAHPKQAEHNASHKSKSETNSTANLPQLPHPSAISPFEHDHSSPWLPPRAPRLPENSNNYTYNRSHTGNVLSALRYPLQPELVSPISETTTTSSPPAPTHRPPNRDLEPHHRQSAADSQLQISAPIGKRQPTGDRFTWTPLVEEEGFDFDPPVTVHRPAPLPLRSAATSPTAHHVPRLTTDYRSDGWVEVIAPKPIAPPNPTPAFPEPHSQMLAHMAPEGPNVPMAEQYMQQHEEEDSSVPARQPSFIGLPPIRRTSTFALSGRETGQGDDYNLMPSPVVSSEDEAPPMPSMPAEYRGANTNGRQLTGPTPMDAVQSPQESAQPSSQSIGHLQQTNGNNGYGPPMQPAPNGFMNGYSHGTAQAPEQSGQTGHQTTGRSGPAPGGPQSPYNQPHGHTGSPPMQGQQFNASETREQPGMDSPQAAGNPIHRFPPQGQWKLKESHLSEPLAASRNRSSTGSPPAQQPVYYAYDKETEVQSPVSAGSSSQPSNLPLPLPRQMKNNKSTPPVSAERFPSPFPAEAANQPRIPQEDQIQPEVSRQDSMGSSKTSSHEIDNKNERHNSGLFKETGGRLSMQRSRDSISDKPGVVHSDDVSDTSVAAEDLHETRKRGFSFGLENALGNSGARQDRDSFDLPAKPAGAPQFGQPEKKKSFFGAGVLSKQKSNIALGQSETSGMVNEPNNSSQSTFAGSAPAPMKKRLSELKGLFKGSSTKDDHQPVKTITQQPTQLLQQPIAPGSVQGGQPMQGASRPGPHDYPAQGGGQLQLKMTSRAGTHPGQPVFQEQGPPKPNMTGPRFGTNPGFLGQSGPPHAHMMGPPSAGQAVYPGQTQPQPTGILRLGQSGQPPYQGHPGQLGPHVTRQRSETQGSGQPSLIGASSIAESQKAGEGRKSGGGGFLSGLFGKRPESQAKESQPQPQPQYSQQMLPRGQFPMQPGQQFHPGPGQPTQNFAPRIMYGFPNGHVPPGQGPMMAGSQVSQGQIQQFPPAQQPGQPGQLGPPGQGAQGGMVAIRRPSQTNVPMHLQPQASPNERPIMPSQQGSQTTMRPDEHELRHPLSSNPVNSQATPAVAAAPATSPHLSQNSSQERLSIAGSSIGPRVSPSRKPVGSGSARQASISLAMVSSAPAAGPKNKYQLSEEAGRKAEPDGNEQQLSTQAPPIRTSSQLGSPDNVNNGHMRQPSLPTPSPSPAPHGSSPRPELQRLSPLSPHQQSLHPLGTQISPLPPAAGGFGLTDRQLAGQAIGPAQGPLQVGQQTPGGPGQPEMAPGQLLQSGPNAQQPWPVPTDTNMSGPQGQEQTSVQWRPQPASLHEQKSSVSRFFGGGKRRESSSPQPSNSNPSAPPKESTSSKLLGAFKRSSKQPDANRPQRRTSSGQQLPPHLIQDRGQMPSHMTQNGRGMIPGQPMPQGPLGSFGPSPAPGHPQGPQIGLGVPPSQMQNGRGMPPMMQGTNSPEPQYDQVPIPMCYQPVRGYGGPSDISASPYGQQQYQPTTQLSGSPPQQWDPRIMPPQQATPPNGQWQMLPQRATPASSANS</sequence>
<feature type="compositionally biased region" description="Polar residues" evidence="1">
    <location>
        <begin position="1591"/>
        <end position="1611"/>
    </location>
</feature>
<feature type="compositionally biased region" description="Low complexity" evidence="1">
    <location>
        <begin position="1550"/>
        <end position="1562"/>
    </location>
</feature>
<feature type="region of interest" description="Disordered" evidence="1">
    <location>
        <begin position="1848"/>
        <end position="1881"/>
    </location>
</feature>
<feature type="compositionally biased region" description="Basic and acidic residues" evidence="1">
    <location>
        <begin position="773"/>
        <end position="791"/>
    </location>
</feature>
<feature type="compositionally biased region" description="Polar residues" evidence="1">
    <location>
        <begin position="1764"/>
        <end position="1781"/>
    </location>
</feature>
<feature type="compositionally biased region" description="Polar residues" evidence="1">
    <location>
        <begin position="1633"/>
        <end position="1643"/>
    </location>
</feature>
<feature type="region of interest" description="Disordered" evidence="1">
    <location>
        <begin position="146"/>
        <end position="376"/>
    </location>
</feature>
<feature type="compositionally biased region" description="Polar residues" evidence="1">
    <location>
        <begin position="447"/>
        <end position="460"/>
    </location>
</feature>
<feature type="compositionally biased region" description="Low complexity" evidence="1">
    <location>
        <begin position="2143"/>
        <end position="2178"/>
    </location>
</feature>
<organism evidence="2 3">
    <name type="scientific">Pseudomassariella vexata</name>
    <dbReference type="NCBI Taxonomy" id="1141098"/>
    <lineage>
        <taxon>Eukaryota</taxon>
        <taxon>Fungi</taxon>
        <taxon>Dikarya</taxon>
        <taxon>Ascomycota</taxon>
        <taxon>Pezizomycotina</taxon>
        <taxon>Sordariomycetes</taxon>
        <taxon>Xylariomycetidae</taxon>
        <taxon>Amphisphaeriales</taxon>
        <taxon>Pseudomassariaceae</taxon>
        <taxon>Pseudomassariella</taxon>
    </lineage>
</organism>
<feature type="compositionally biased region" description="Polar residues" evidence="1">
    <location>
        <begin position="898"/>
        <end position="909"/>
    </location>
</feature>
<feature type="compositionally biased region" description="Polar residues" evidence="1">
    <location>
        <begin position="2435"/>
        <end position="2449"/>
    </location>
</feature>
<feature type="compositionally biased region" description="Polar residues" evidence="1">
    <location>
        <begin position="1067"/>
        <end position="1080"/>
    </location>
</feature>
<feature type="region of interest" description="Disordered" evidence="1">
    <location>
        <begin position="1904"/>
        <end position="2759"/>
    </location>
</feature>
<feature type="compositionally biased region" description="Basic and acidic residues" evidence="1">
    <location>
        <begin position="1782"/>
        <end position="1794"/>
    </location>
</feature>
<feature type="compositionally biased region" description="Polar residues" evidence="1">
    <location>
        <begin position="1685"/>
        <end position="1694"/>
    </location>
</feature>
<feature type="compositionally biased region" description="Basic and acidic residues" evidence="1">
    <location>
        <begin position="1183"/>
        <end position="1194"/>
    </location>
</feature>
<feature type="compositionally biased region" description="Low complexity" evidence="1">
    <location>
        <begin position="2208"/>
        <end position="2225"/>
    </location>
</feature>
<feature type="compositionally biased region" description="Polar residues" evidence="1">
    <location>
        <begin position="1533"/>
        <end position="1542"/>
    </location>
</feature>
<feature type="compositionally biased region" description="Basic and acidic residues" evidence="1">
    <location>
        <begin position="292"/>
        <end position="317"/>
    </location>
</feature>
<feature type="compositionally biased region" description="Polar residues" evidence="1">
    <location>
        <begin position="238"/>
        <end position="248"/>
    </location>
</feature>
<feature type="compositionally biased region" description="Polar residues" evidence="1">
    <location>
        <begin position="2497"/>
        <end position="2529"/>
    </location>
</feature>
<feature type="region of interest" description="Disordered" evidence="1">
    <location>
        <begin position="1048"/>
        <end position="1126"/>
    </location>
</feature>
<proteinExistence type="predicted"/>
<feature type="compositionally biased region" description="Polar residues" evidence="1">
    <location>
        <begin position="2377"/>
        <end position="2404"/>
    </location>
</feature>
<feature type="compositionally biased region" description="Polar residues" evidence="1">
    <location>
        <begin position="149"/>
        <end position="159"/>
    </location>
</feature>
<feature type="region of interest" description="Disordered" evidence="1">
    <location>
        <begin position="958"/>
        <end position="992"/>
    </location>
</feature>
<feature type="compositionally biased region" description="Low complexity" evidence="1">
    <location>
        <begin position="2294"/>
        <end position="2304"/>
    </location>
</feature>
<name>A0A1Y2DND2_9PEZI</name>
<dbReference type="OrthoDB" id="5151921at2759"/>
<evidence type="ECO:0000313" key="2">
    <source>
        <dbReference type="EMBL" id="ORY60646.1"/>
    </source>
</evidence>
<evidence type="ECO:0000313" key="3">
    <source>
        <dbReference type="Proteomes" id="UP000193689"/>
    </source>
</evidence>
<feature type="region of interest" description="Disordered" evidence="1">
    <location>
        <begin position="1"/>
        <end position="131"/>
    </location>
</feature>
<dbReference type="STRING" id="1141098.A0A1Y2DND2"/>
<feature type="compositionally biased region" description="Polar residues" evidence="1">
    <location>
        <begin position="2306"/>
        <end position="2316"/>
    </location>
</feature>
<feature type="compositionally biased region" description="Polar residues" evidence="1">
    <location>
        <begin position="792"/>
        <end position="812"/>
    </location>
</feature>
<feature type="compositionally biased region" description="Low complexity" evidence="1">
    <location>
        <begin position="1953"/>
        <end position="1966"/>
    </location>
</feature>
<dbReference type="RefSeq" id="XP_040712873.1">
    <property type="nucleotide sequence ID" value="XM_040860539.1"/>
</dbReference>
<feature type="compositionally biased region" description="Polar residues" evidence="1">
    <location>
        <begin position="2243"/>
        <end position="2258"/>
    </location>
</feature>